<evidence type="ECO:0000313" key="2">
    <source>
        <dbReference type="Proteomes" id="UP000236333"/>
    </source>
</evidence>
<accession>A0A2J7ZTF1</accession>
<dbReference type="Proteomes" id="UP000236333">
    <property type="component" value="Unassembled WGS sequence"/>
</dbReference>
<dbReference type="InterPro" id="IPR018244">
    <property type="entry name" value="Allrgn_V5/Tpx1_CS"/>
</dbReference>
<dbReference type="InterPro" id="IPR035940">
    <property type="entry name" value="CAP_sf"/>
</dbReference>
<dbReference type="SUPFAM" id="SSF55797">
    <property type="entry name" value="PR-1-like"/>
    <property type="match status" value="1"/>
</dbReference>
<dbReference type="PROSITE" id="PS01010">
    <property type="entry name" value="CRISP_2"/>
    <property type="match status" value="1"/>
</dbReference>
<dbReference type="GO" id="GO:0005576">
    <property type="term" value="C:extracellular region"/>
    <property type="evidence" value="ECO:0007669"/>
    <property type="project" value="InterPro"/>
</dbReference>
<sequence length="55" mass="5833">MGCGIASADKPIVLSSGRVLASVCKVIVCRYKPYGNVAGDMDFLKNVFPSDPSRV</sequence>
<dbReference type="Gene3D" id="3.40.33.10">
    <property type="entry name" value="CAP"/>
    <property type="match status" value="1"/>
</dbReference>
<dbReference type="EMBL" id="PGGS01000489">
    <property type="protein sequence ID" value="PNH03557.1"/>
    <property type="molecule type" value="Genomic_DNA"/>
</dbReference>
<protein>
    <submittedName>
        <fullName evidence="1">Uncharacterized protein</fullName>
    </submittedName>
</protein>
<organism evidence="1 2">
    <name type="scientific">Tetrabaena socialis</name>
    <dbReference type="NCBI Taxonomy" id="47790"/>
    <lineage>
        <taxon>Eukaryota</taxon>
        <taxon>Viridiplantae</taxon>
        <taxon>Chlorophyta</taxon>
        <taxon>core chlorophytes</taxon>
        <taxon>Chlorophyceae</taxon>
        <taxon>CS clade</taxon>
        <taxon>Chlamydomonadales</taxon>
        <taxon>Tetrabaenaceae</taxon>
        <taxon>Tetrabaena</taxon>
    </lineage>
</organism>
<keyword evidence="2" id="KW-1185">Reference proteome</keyword>
<reference evidence="1 2" key="1">
    <citation type="journal article" date="2017" name="Mol. Biol. Evol.">
        <title>The 4-celled Tetrabaena socialis nuclear genome reveals the essential components for genetic control of cell number at the origin of multicellularity in the volvocine lineage.</title>
        <authorList>
            <person name="Featherston J."/>
            <person name="Arakaki Y."/>
            <person name="Hanschen E.R."/>
            <person name="Ferris P.J."/>
            <person name="Michod R.E."/>
            <person name="Olson B.J.S.C."/>
            <person name="Nozaki H."/>
            <person name="Durand P.M."/>
        </authorList>
    </citation>
    <scope>NUCLEOTIDE SEQUENCE [LARGE SCALE GENOMIC DNA]</scope>
    <source>
        <strain evidence="1 2">NIES-571</strain>
    </source>
</reference>
<dbReference type="OrthoDB" id="337038at2759"/>
<gene>
    <name evidence="1" type="ORF">TSOC_010388</name>
</gene>
<name>A0A2J7ZTF1_9CHLO</name>
<dbReference type="AlphaFoldDB" id="A0A2J7ZTF1"/>
<comment type="caution">
    <text evidence="1">The sequence shown here is derived from an EMBL/GenBank/DDBJ whole genome shotgun (WGS) entry which is preliminary data.</text>
</comment>
<evidence type="ECO:0000313" key="1">
    <source>
        <dbReference type="EMBL" id="PNH03557.1"/>
    </source>
</evidence>
<proteinExistence type="predicted"/>